<feature type="chain" id="PRO_5047154808" evidence="1">
    <location>
        <begin position="19"/>
        <end position="201"/>
    </location>
</feature>
<name>A0ABY5SWM6_9SPHN</name>
<feature type="signal peptide" evidence="1">
    <location>
        <begin position="1"/>
        <end position="18"/>
    </location>
</feature>
<gene>
    <name evidence="2" type="ORF">L1F33_12020</name>
</gene>
<protein>
    <submittedName>
        <fullName evidence="2">Uncharacterized protein</fullName>
    </submittedName>
</protein>
<dbReference type="RefSeq" id="WP_265558135.1">
    <property type="nucleotide sequence ID" value="NZ_CP092471.1"/>
</dbReference>
<dbReference type="EMBL" id="CP092471">
    <property type="protein sequence ID" value="UVI38953.1"/>
    <property type="molecule type" value="Genomic_DNA"/>
</dbReference>
<proteinExistence type="predicted"/>
<sequence>MRSIALAALAVFSSPAVAQSSESGVSRDSREALMDVALCVIEKSPEKAATLLQSDFTSKSFHDGLIRLGKDNTSCWKGSGLRGAYGVQFAGAMAEGLLESGSTDVTVRIRQAKDAGPPVFSPTDAMANCVVRSRPELAASVFGTSIGSEAEAVAINALSETVGKCALDHGVEGKIRDFRYMLATAAYRVVAAHEQQGESNA</sequence>
<evidence type="ECO:0000313" key="2">
    <source>
        <dbReference type="EMBL" id="UVI38953.1"/>
    </source>
</evidence>
<organism evidence="2 3">
    <name type="scientific">Qipengyuania spongiae</name>
    <dbReference type="NCBI Taxonomy" id="2909673"/>
    <lineage>
        <taxon>Bacteria</taxon>
        <taxon>Pseudomonadati</taxon>
        <taxon>Pseudomonadota</taxon>
        <taxon>Alphaproteobacteria</taxon>
        <taxon>Sphingomonadales</taxon>
        <taxon>Erythrobacteraceae</taxon>
        <taxon>Qipengyuania</taxon>
    </lineage>
</organism>
<reference evidence="2" key="1">
    <citation type="submission" date="2022-02" db="EMBL/GenBank/DDBJ databases">
        <title>Qipengyuania spongiae sp. nov., isolated from marine sponge.</title>
        <authorList>
            <person name="Li Z."/>
            <person name="Zhang M."/>
        </authorList>
    </citation>
    <scope>NUCLEOTIDE SEQUENCE</scope>
    <source>
        <strain evidence="2">PHS-Z21</strain>
    </source>
</reference>
<keyword evidence="1" id="KW-0732">Signal</keyword>
<evidence type="ECO:0000256" key="1">
    <source>
        <dbReference type="SAM" id="SignalP"/>
    </source>
</evidence>
<keyword evidence="3" id="KW-1185">Reference proteome</keyword>
<evidence type="ECO:0000313" key="3">
    <source>
        <dbReference type="Proteomes" id="UP001065265"/>
    </source>
</evidence>
<accession>A0ABY5SWM6</accession>
<dbReference type="Proteomes" id="UP001065265">
    <property type="component" value="Chromosome"/>
</dbReference>